<keyword evidence="2" id="KW-0813">Transport</keyword>
<evidence type="ECO:0000256" key="5">
    <source>
        <dbReference type="ARBA" id="ARBA00022989"/>
    </source>
</evidence>
<comment type="subcellular location">
    <subcellularLocation>
        <location evidence="1">Cell membrane</location>
        <topology evidence="1">Multi-pass membrane protein</topology>
    </subcellularLocation>
</comment>
<dbReference type="InterPro" id="IPR004638">
    <property type="entry name" value="EmrB-like"/>
</dbReference>
<proteinExistence type="predicted"/>
<feature type="transmembrane region" description="Helical" evidence="7">
    <location>
        <begin position="222"/>
        <end position="244"/>
    </location>
</feature>
<dbReference type="NCBIfam" id="TIGR00711">
    <property type="entry name" value="efflux_EmrB"/>
    <property type="match status" value="1"/>
</dbReference>
<evidence type="ECO:0000256" key="3">
    <source>
        <dbReference type="ARBA" id="ARBA00022475"/>
    </source>
</evidence>
<feature type="transmembrane region" description="Helical" evidence="7">
    <location>
        <begin position="358"/>
        <end position="380"/>
    </location>
</feature>
<feature type="transmembrane region" description="Helical" evidence="7">
    <location>
        <begin position="79"/>
        <end position="103"/>
    </location>
</feature>
<evidence type="ECO:0000256" key="7">
    <source>
        <dbReference type="SAM" id="Phobius"/>
    </source>
</evidence>
<dbReference type="InterPro" id="IPR036259">
    <property type="entry name" value="MFS_trans_sf"/>
</dbReference>
<feature type="domain" description="Major facilitator superfamily (MFS) profile" evidence="8">
    <location>
        <begin position="11"/>
        <end position="455"/>
    </location>
</feature>
<feature type="transmembrane region" description="Helical" evidence="7">
    <location>
        <begin position="197"/>
        <end position="216"/>
    </location>
</feature>
<feature type="transmembrane region" description="Helical" evidence="7">
    <location>
        <begin position="165"/>
        <end position="185"/>
    </location>
</feature>
<dbReference type="PROSITE" id="PS50850">
    <property type="entry name" value="MFS"/>
    <property type="match status" value="1"/>
</dbReference>
<gene>
    <name evidence="9" type="ORF">G7043_32920</name>
</gene>
<feature type="transmembrane region" description="Helical" evidence="7">
    <location>
        <begin position="109"/>
        <end position="127"/>
    </location>
</feature>
<dbReference type="InterPro" id="IPR020846">
    <property type="entry name" value="MFS_dom"/>
</dbReference>
<keyword evidence="6 7" id="KW-0472">Membrane</keyword>
<reference evidence="9 10" key="1">
    <citation type="submission" date="2020-03" db="EMBL/GenBank/DDBJ databases">
        <title>Isolation and identification of active actinomycetes.</title>
        <authorList>
            <person name="Sun X."/>
        </authorList>
    </citation>
    <scope>NUCLEOTIDE SEQUENCE [LARGE SCALE GENOMIC DNA]</scope>
    <source>
        <strain evidence="9 10">NEAU-D13</strain>
    </source>
</reference>
<evidence type="ECO:0000256" key="4">
    <source>
        <dbReference type="ARBA" id="ARBA00022692"/>
    </source>
</evidence>
<dbReference type="Pfam" id="PF07690">
    <property type="entry name" value="MFS_1"/>
    <property type="match status" value="1"/>
</dbReference>
<feature type="transmembrane region" description="Helical" evidence="7">
    <location>
        <begin position="304"/>
        <end position="321"/>
    </location>
</feature>
<dbReference type="AlphaFoldDB" id="A0A7C9VTW9"/>
<evidence type="ECO:0000259" key="8">
    <source>
        <dbReference type="PROSITE" id="PS50850"/>
    </source>
</evidence>
<name>A0A7C9VTW9_9PSEU</name>
<evidence type="ECO:0000256" key="2">
    <source>
        <dbReference type="ARBA" id="ARBA00022448"/>
    </source>
</evidence>
<keyword evidence="3" id="KW-1003">Cell membrane</keyword>
<dbReference type="CDD" id="cd17321">
    <property type="entry name" value="MFS_MMR_MDR_like"/>
    <property type="match status" value="1"/>
</dbReference>
<dbReference type="PRINTS" id="PR01036">
    <property type="entry name" value="TCRTETB"/>
</dbReference>
<evidence type="ECO:0000313" key="9">
    <source>
        <dbReference type="EMBL" id="NGY63733.1"/>
    </source>
</evidence>
<keyword evidence="5 7" id="KW-1133">Transmembrane helix</keyword>
<sequence length="462" mass="47693">MLHTKENVARAVAITGLAAFMAGLDNLVIVTALPTISVELGGALNDLEWTVNAYTLSFAVLMMLAAATGDRFGRRKVFVAGLLIFTGASAAAALAPGIGWLIAARAVQGVGAAVIMPLSLTLLTAAVPERKRGAALGVYAAVSGVSAAAGPLVGGLVVQELSWHWIFWLNVPVGLLLAPVALWGLADSRGPNARLDVAGTVLVSLGMFGLVFGIVSGHVDGWSSATTLTMLTGGVLALVLFVWWEKRTDEPMLPLALFRNRAFSGINVASLLMGVGVFGAIFLLTQFLQTVQGYDPMQAGVRMLAWTAAPMVAAPVSGMLADRFGGRPVVLVGLVLQTLALGYYAVVITPTVSYAAQLPAFVLAGLGMGLFYAPIAHVLMGSVREDEQGIAAGANAATRQLGATIGVALLAAVFSGWGGLESPQRFVDGLQPALWVGAGAMALAVVAMALVPRSQVVAQEVR</sequence>
<protein>
    <submittedName>
        <fullName evidence="9">DHA2 family efflux MFS transporter permease subunit</fullName>
    </submittedName>
</protein>
<evidence type="ECO:0000256" key="1">
    <source>
        <dbReference type="ARBA" id="ARBA00004651"/>
    </source>
</evidence>
<evidence type="ECO:0000256" key="6">
    <source>
        <dbReference type="ARBA" id="ARBA00023136"/>
    </source>
</evidence>
<dbReference type="EMBL" id="JAAMPJ010000010">
    <property type="protein sequence ID" value="NGY63733.1"/>
    <property type="molecule type" value="Genomic_DNA"/>
</dbReference>
<dbReference type="Gene3D" id="1.20.1250.20">
    <property type="entry name" value="MFS general substrate transporter like domains"/>
    <property type="match status" value="1"/>
</dbReference>
<feature type="transmembrane region" description="Helical" evidence="7">
    <location>
        <begin position="134"/>
        <end position="153"/>
    </location>
</feature>
<dbReference type="GO" id="GO:0022857">
    <property type="term" value="F:transmembrane transporter activity"/>
    <property type="evidence" value="ECO:0007669"/>
    <property type="project" value="InterPro"/>
</dbReference>
<evidence type="ECO:0000313" key="10">
    <source>
        <dbReference type="Proteomes" id="UP000481360"/>
    </source>
</evidence>
<feature type="transmembrane region" description="Helical" evidence="7">
    <location>
        <begin position="12"/>
        <end position="37"/>
    </location>
</feature>
<keyword evidence="10" id="KW-1185">Reference proteome</keyword>
<dbReference type="SUPFAM" id="SSF103473">
    <property type="entry name" value="MFS general substrate transporter"/>
    <property type="match status" value="1"/>
</dbReference>
<feature type="transmembrane region" description="Helical" evidence="7">
    <location>
        <begin position="265"/>
        <end position="284"/>
    </location>
</feature>
<dbReference type="Proteomes" id="UP000481360">
    <property type="component" value="Unassembled WGS sequence"/>
</dbReference>
<dbReference type="RefSeq" id="WP_166052387.1">
    <property type="nucleotide sequence ID" value="NZ_JAAMPJ010000010.1"/>
</dbReference>
<feature type="transmembrane region" description="Helical" evidence="7">
    <location>
        <begin position="328"/>
        <end position="346"/>
    </location>
</feature>
<keyword evidence="4 7" id="KW-0812">Transmembrane</keyword>
<accession>A0A7C9VTW9</accession>
<feature type="transmembrane region" description="Helical" evidence="7">
    <location>
        <begin position="401"/>
        <end position="420"/>
    </location>
</feature>
<dbReference type="GO" id="GO:0005886">
    <property type="term" value="C:plasma membrane"/>
    <property type="evidence" value="ECO:0007669"/>
    <property type="project" value="UniProtKB-SubCell"/>
</dbReference>
<comment type="caution">
    <text evidence="9">The sequence shown here is derived from an EMBL/GenBank/DDBJ whole genome shotgun (WGS) entry which is preliminary data.</text>
</comment>
<organism evidence="9 10">
    <name type="scientific">Lentzea alba</name>
    <dbReference type="NCBI Taxonomy" id="2714351"/>
    <lineage>
        <taxon>Bacteria</taxon>
        <taxon>Bacillati</taxon>
        <taxon>Actinomycetota</taxon>
        <taxon>Actinomycetes</taxon>
        <taxon>Pseudonocardiales</taxon>
        <taxon>Pseudonocardiaceae</taxon>
        <taxon>Lentzea</taxon>
    </lineage>
</organism>
<dbReference type="InterPro" id="IPR011701">
    <property type="entry name" value="MFS"/>
</dbReference>
<dbReference type="PANTHER" id="PTHR42718">
    <property type="entry name" value="MAJOR FACILITATOR SUPERFAMILY MULTIDRUG TRANSPORTER MFSC"/>
    <property type="match status" value="1"/>
</dbReference>
<feature type="transmembrane region" description="Helical" evidence="7">
    <location>
        <begin position="432"/>
        <end position="452"/>
    </location>
</feature>
<dbReference type="Gene3D" id="1.20.1720.10">
    <property type="entry name" value="Multidrug resistance protein D"/>
    <property type="match status" value="1"/>
</dbReference>
<dbReference type="PANTHER" id="PTHR42718:SF42">
    <property type="entry name" value="EXPORT PROTEIN"/>
    <property type="match status" value="1"/>
</dbReference>
<feature type="transmembrane region" description="Helical" evidence="7">
    <location>
        <begin position="49"/>
        <end position="67"/>
    </location>
</feature>